<gene>
    <name evidence="2" type="ORF">HKK74_08900</name>
</gene>
<evidence type="ECO:0000313" key="3">
    <source>
        <dbReference type="Proteomes" id="UP000805614"/>
    </source>
</evidence>
<comment type="caution">
    <text evidence="2">The sequence shown here is derived from an EMBL/GenBank/DDBJ whole genome shotgun (WGS) entry which is preliminary data.</text>
</comment>
<keyword evidence="1" id="KW-1133">Transmembrane helix</keyword>
<protein>
    <recommendedName>
        <fullName evidence="4">DUF4267 domain-containing protein</fullName>
    </recommendedName>
</protein>
<evidence type="ECO:0000313" key="2">
    <source>
        <dbReference type="EMBL" id="MBC6465611.1"/>
    </source>
</evidence>
<accession>A0ABR7LLH0</accession>
<proteinExistence type="predicted"/>
<evidence type="ECO:0008006" key="4">
    <source>
        <dbReference type="Google" id="ProtNLM"/>
    </source>
</evidence>
<keyword evidence="3" id="KW-1185">Reference proteome</keyword>
<sequence>MRSRKAEVAVRAALAVLGVITATPALAVGWQGALEFGYGLGDEPDPMVLALLQHRGVLQGALGSALIWAAYRPAVRVPVAVTAIITKSSFIALMFSLPDSSWRDAASGVLFDVVTIALLAFIAVRQVRAGRTVVAAGESGRHRPHAHRD</sequence>
<feature type="transmembrane region" description="Helical" evidence="1">
    <location>
        <begin position="77"/>
        <end position="95"/>
    </location>
</feature>
<name>A0ABR7LLH0_9ACTN</name>
<dbReference type="EMBL" id="JABVEC010000005">
    <property type="protein sequence ID" value="MBC6465611.1"/>
    <property type="molecule type" value="Genomic_DNA"/>
</dbReference>
<dbReference type="Proteomes" id="UP000805614">
    <property type="component" value="Unassembled WGS sequence"/>
</dbReference>
<feature type="transmembrane region" description="Helical" evidence="1">
    <location>
        <begin position="107"/>
        <end position="124"/>
    </location>
</feature>
<reference evidence="2 3" key="1">
    <citation type="submission" date="2020-06" db="EMBL/GenBank/DDBJ databases">
        <title>Actinomadura xiongansis sp. nov., isolated from soil of Baiyangdian.</title>
        <authorList>
            <person name="Zhang X."/>
        </authorList>
    </citation>
    <scope>NUCLEOTIDE SEQUENCE [LARGE SCALE GENOMIC DNA]</scope>
    <source>
        <strain evidence="2 3">HBUM206468</strain>
    </source>
</reference>
<organism evidence="2 3">
    <name type="scientific">Actinomadura alba</name>
    <dbReference type="NCBI Taxonomy" id="406431"/>
    <lineage>
        <taxon>Bacteria</taxon>
        <taxon>Bacillati</taxon>
        <taxon>Actinomycetota</taxon>
        <taxon>Actinomycetes</taxon>
        <taxon>Streptosporangiales</taxon>
        <taxon>Thermomonosporaceae</taxon>
        <taxon>Actinomadura</taxon>
    </lineage>
</organism>
<keyword evidence="1" id="KW-0472">Membrane</keyword>
<keyword evidence="1" id="KW-0812">Transmembrane</keyword>
<feature type="transmembrane region" description="Helical" evidence="1">
    <location>
        <begin position="51"/>
        <end position="70"/>
    </location>
</feature>
<evidence type="ECO:0000256" key="1">
    <source>
        <dbReference type="SAM" id="Phobius"/>
    </source>
</evidence>
<dbReference type="RefSeq" id="WP_187242634.1">
    <property type="nucleotide sequence ID" value="NZ_BAAAOK010000006.1"/>
</dbReference>